<dbReference type="CDD" id="cd15517">
    <property type="entry name" value="PHD_TCF19_like"/>
    <property type="match status" value="1"/>
</dbReference>
<feature type="compositionally biased region" description="Acidic residues" evidence="5">
    <location>
        <begin position="205"/>
        <end position="224"/>
    </location>
</feature>
<dbReference type="GeneID" id="117560893"/>
<dbReference type="PROSITE" id="PS50016">
    <property type="entry name" value="ZF_PHD_2"/>
    <property type="match status" value="1"/>
</dbReference>
<sequence length="1214" mass="139464">MGRVKKGKRAQRKDLWAMAGGMEALVRGLKSVHITKRDTGHSSYIWSELAIILFGHDDKKHRHWLWVVWTNNRKGLRDLINKRQKSLEQKEVQVMEENQNERDVGGECSEDCLSKDLPLSMIQHKVSDEDIDKNEAEDKQQRMSSQSGLEDDQLSDEDIDKNEAEDKQQRMSSQSGLEDDQLSDEDIDKNEAEDKQQRMSSQSGLEDDQLSDEDIDKNEAETEEQNLQRGAQDVNKNTGTKTHWRKLPVVSKRFGITVNRKKWQKIVPLTGSNKLRQPWTDVLYKSFREKNPCCTLAFKSHHIKTPNSRKIKSPYLNICAVCTFPSCRAKFFFKIQNQPVGDTLVKIPVLQRGKMAHKANETKFRPAANRRRGRIARALHKGVSQVFYSKLKKTPVAELISGNISRSLNKNVLKVIRSEVRRGKRIHEDVFMEMYLTQMIIKECDSNDRRMPGYIQHFQVDPFGVHMYSETGVNIVVQHLRKKKPLTLYLDATGNVASKDPGQTKRVLYYCLTLPGGGQQVPPLPVCEMLTNEHSIPPITFWLMQFLRKLSQYTKIKVHQVETDYSWALLQSVLLSFNKESIVSYLDRAFAICSKLKSWKEIKMLTVLHICSAHVLKAVAQSIGRRTADKGLKEFATFAFARLQNATSMTTALHIFRSLCTVLIGKHNSNAVLIHLKAMKDFIKECRIPDMEEGDKLGDSPLTQEEDDEERRNAHTIVGRSPFTYEFRKVMEEVQGELEKEEVETPQDENPYFCPGIVDVLFDNYLGIFPLWSGLLLGNLKRYATDTEEDTFGQSKTRDTNCHVERWFGIVKHSILKKQRRLRPATFIRKMYGSLQGRYREHIMAHHLSEQLLLKTLLPKDISQSKEGWAKRDGAKPRTSSSIYYTTPDILPVPKRAKLTLNTGEDIQSSTDVENSSNPTSKGSKPATEVDALWTCKPTEVVVAVVRHAEEKHNFTLRHREFQSLRPDELIIGEVMECYIRGILNLKDNAGRLYLLDHYTMGVILHGTREQIARQELKKVTFDLYDGAIGFVNIRNVHWKFVYLHALSNHIYVVDPLQGSNEVEDSRKAAYKFGEYFKMRRNRLGKEDWVSIKWQPGKITHTFQKDATSCGAFVMQMAKMTVKEFPKIPKTFHIKSSQHLRRDMAEEILRGSVSKDDFCSFCGIEDLPTTAVDAVWIQCETCGRWFHTQCLGMPAARIPKKNTPCYCVLCILTN</sequence>
<evidence type="ECO:0000313" key="7">
    <source>
        <dbReference type="Proteomes" id="UP000515161"/>
    </source>
</evidence>
<feature type="compositionally biased region" description="Polar residues" evidence="5">
    <location>
        <begin position="902"/>
        <end position="923"/>
    </location>
</feature>
<dbReference type="InterPro" id="IPR038765">
    <property type="entry name" value="Papain-like_cys_pep_sf"/>
</dbReference>
<feature type="region of interest" description="Disordered" evidence="5">
    <location>
        <begin position="693"/>
        <end position="712"/>
    </location>
</feature>
<feature type="compositionally biased region" description="Acidic residues" evidence="5">
    <location>
        <begin position="149"/>
        <end position="160"/>
    </location>
</feature>
<dbReference type="SUPFAM" id="SSF57903">
    <property type="entry name" value="FYVE/PHD zinc finger"/>
    <property type="match status" value="1"/>
</dbReference>
<feature type="region of interest" description="Disordered" evidence="5">
    <location>
        <begin position="127"/>
        <end position="242"/>
    </location>
</feature>
<dbReference type="KEGG" id="gacu:117560893"/>
<dbReference type="InterPro" id="IPR001965">
    <property type="entry name" value="Znf_PHD"/>
</dbReference>
<dbReference type="RefSeq" id="XP_034093883.1">
    <property type="nucleotide sequence ID" value="XM_034237992.1"/>
</dbReference>
<evidence type="ECO:0000256" key="3">
    <source>
        <dbReference type="ARBA" id="ARBA00022833"/>
    </source>
</evidence>
<dbReference type="Gene3D" id="3.30.40.10">
    <property type="entry name" value="Zinc/RING finger domain, C3HC4 (zinc finger)"/>
    <property type="match status" value="1"/>
</dbReference>
<feature type="region of interest" description="Disordered" evidence="5">
    <location>
        <begin position="902"/>
        <end position="928"/>
    </location>
</feature>
<evidence type="ECO:0000256" key="5">
    <source>
        <dbReference type="SAM" id="MobiDB-lite"/>
    </source>
</evidence>
<feature type="compositionally biased region" description="Basic and acidic residues" evidence="5">
    <location>
        <begin position="127"/>
        <end position="141"/>
    </location>
</feature>
<dbReference type="InterPro" id="IPR011011">
    <property type="entry name" value="Znf_FYVE_PHD"/>
</dbReference>
<keyword evidence="7" id="KW-1185">Reference proteome</keyword>
<evidence type="ECO:0000259" key="6">
    <source>
        <dbReference type="PROSITE" id="PS50016"/>
    </source>
</evidence>
<evidence type="ECO:0000313" key="8">
    <source>
        <dbReference type="RefSeq" id="XP_034093882.1"/>
    </source>
</evidence>
<name>A0A6P8W5J1_GYMAC</name>
<evidence type="ECO:0000256" key="1">
    <source>
        <dbReference type="ARBA" id="ARBA00022723"/>
    </source>
</evidence>
<dbReference type="InterPro" id="IPR013083">
    <property type="entry name" value="Znf_RING/FYVE/PHD"/>
</dbReference>
<feature type="compositionally biased region" description="Polar residues" evidence="5">
    <location>
        <begin position="225"/>
        <end position="241"/>
    </location>
</feature>
<proteinExistence type="predicted"/>
<keyword evidence="2 4" id="KW-0863">Zinc-finger</keyword>
<protein>
    <submittedName>
        <fullName evidence="8 9">Uncharacterized protein LOC117560893 isoform X1</fullName>
    </submittedName>
</protein>
<dbReference type="SMART" id="SM00249">
    <property type="entry name" value="PHD"/>
    <property type="match status" value="1"/>
</dbReference>
<evidence type="ECO:0000256" key="2">
    <source>
        <dbReference type="ARBA" id="ARBA00022771"/>
    </source>
</evidence>
<gene>
    <name evidence="8 9" type="primary">LOC117560893</name>
</gene>
<reference evidence="8 9" key="1">
    <citation type="submission" date="2025-04" db="UniProtKB">
        <authorList>
            <consortium name="RefSeq"/>
        </authorList>
    </citation>
    <scope>IDENTIFICATION</scope>
</reference>
<dbReference type="GO" id="GO:0008270">
    <property type="term" value="F:zinc ion binding"/>
    <property type="evidence" value="ECO:0007669"/>
    <property type="project" value="UniProtKB-KW"/>
</dbReference>
<feature type="compositionally biased region" description="Acidic residues" evidence="5">
    <location>
        <begin position="177"/>
        <end position="188"/>
    </location>
</feature>
<accession>A0A6P8W5J1</accession>
<dbReference type="OrthoDB" id="8964700at2759"/>
<organism evidence="7 9">
    <name type="scientific">Gymnodraco acuticeps</name>
    <name type="common">Antarctic dragonfish</name>
    <dbReference type="NCBI Taxonomy" id="8218"/>
    <lineage>
        <taxon>Eukaryota</taxon>
        <taxon>Metazoa</taxon>
        <taxon>Chordata</taxon>
        <taxon>Craniata</taxon>
        <taxon>Vertebrata</taxon>
        <taxon>Euteleostomi</taxon>
        <taxon>Actinopterygii</taxon>
        <taxon>Neopterygii</taxon>
        <taxon>Teleostei</taxon>
        <taxon>Neoteleostei</taxon>
        <taxon>Acanthomorphata</taxon>
        <taxon>Eupercaria</taxon>
        <taxon>Perciformes</taxon>
        <taxon>Notothenioidei</taxon>
        <taxon>Bathydraconidae</taxon>
        <taxon>Gymnodraco</taxon>
    </lineage>
</organism>
<evidence type="ECO:0000256" key="4">
    <source>
        <dbReference type="PROSITE-ProRule" id="PRU00146"/>
    </source>
</evidence>
<feature type="domain" description="PHD-type" evidence="6">
    <location>
        <begin position="1156"/>
        <end position="1213"/>
    </location>
</feature>
<dbReference type="RefSeq" id="XP_034093882.1">
    <property type="nucleotide sequence ID" value="XM_034237991.1"/>
</dbReference>
<keyword evidence="3" id="KW-0862">Zinc</keyword>
<dbReference type="SUPFAM" id="SSF54001">
    <property type="entry name" value="Cysteine proteinases"/>
    <property type="match status" value="1"/>
</dbReference>
<keyword evidence="1" id="KW-0479">Metal-binding</keyword>
<dbReference type="InterPro" id="IPR019787">
    <property type="entry name" value="Znf_PHD-finger"/>
</dbReference>
<dbReference type="Proteomes" id="UP000515161">
    <property type="component" value="Unplaced"/>
</dbReference>
<evidence type="ECO:0000313" key="9">
    <source>
        <dbReference type="RefSeq" id="XP_034093883.1"/>
    </source>
</evidence>
<dbReference type="AlphaFoldDB" id="A0A6P8W5J1"/>
<dbReference type="Gene3D" id="3.40.395.10">
    <property type="entry name" value="Adenoviral Proteinase, Chain A"/>
    <property type="match status" value="1"/>
</dbReference>